<dbReference type="PANTHER" id="PTHR22950:SF349">
    <property type="entry name" value="AMINO ACID TRANSPORTER TRANSMEMBRANE DOMAIN-CONTAINING PROTEIN"/>
    <property type="match status" value="1"/>
</dbReference>
<feature type="transmembrane region" description="Helical" evidence="5">
    <location>
        <begin position="325"/>
        <end position="353"/>
    </location>
</feature>
<dbReference type="InterPro" id="IPR013057">
    <property type="entry name" value="AA_transpt_TM"/>
</dbReference>
<sequence>MSNSRSLPSSYDLHDVKTSSVLELTTNEVMQSKEKIREKNAPREGKLKTSDLGALIHIIKSSMGSGTLAMSYAFSNIGLFVGVFGMAFVALICAHCTHILVKCSQELCYQRNLSSMSYADTVESAFKLGASRRFSHWSKFMRALANFFLFITYYGVTTTYVILVATSFKQVIENHSDVSMDTRWYVLILTVIILPVGIVRHIKFLVPFSATANVFLLIGCTVTIYFCFIDMPPLSSRPMVVEITRWPLFFSTALFAMEGIGTVMPIENSVRKPANFLGCPGVLNIGMVIIAISFVLLGAVGYIKYGEDVKGSITLNLPQDITAEIIKILVALAILLTYPLQLTAAIEVVWGGVSEKFSEENQDKGYYLTRTLLILGTVLIAIVLPNLSPALSLVGAIGFSGLGLLMPTITELVTYWDDISKPCGITIIKAVILIVFWAIATVSGTITSIQEIIAQYHIS</sequence>
<proteinExistence type="predicted"/>
<evidence type="ECO:0000256" key="4">
    <source>
        <dbReference type="ARBA" id="ARBA00023136"/>
    </source>
</evidence>
<protein>
    <recommendedName>
        <fullName evidence="6">Amino acid transporter transmembrane domain-containing protein</fullName>
    </recommendedName>
</protein>
<dbReference type="GO" id="GO:0015179">
    <property type="term" value="F:L-amino acid transmembrane transporter activity"/>
    <property type="evidence" value="ECO:0007669"/>
    <property type="project" value="TreeGrafter"/>
</dbReference>
<evidence type="ECO:0000256" key="5">
    <source>
        <dbReference type="SAM" id="Phobius"/>
    </source>
</evidence>
<keyword evidence="4 5" id="KW-0472">Membrane</keyword>
<feature type="transmembrane region" description="Helical" evidence="5">
    <location>
        <begin position="365"/>
        <end position="384"/>
    </location>
</feature>
<reference evidence="7" key="1">
    <citation type="submission" date="2015-11" db="EMBL/GenBank/DDBJ databases">
        <title>De novo transcriptome assembly of four potential Pierce s Disease insect vectors from Arizona vineyards.</title>
        <authorList>
            <person name="Tassone E.E."/>
        </authorList>
    </citation>
    <scope>NUCLEOTIDE SEQUENCE</scope>
</reference>
<feature type="transmembrane region" description="Helical" evidence="5">
    <location>
        <begin position="427"/>
        <end position="449"/>
    </location>
</feature>
<evidence type="ECO:0000256" key="3">
    <source>
        <dbReference type="ARBA" id="ARBA00022989"/>
    </source>
</evidence>
<gene>
    <name evidence="7" type="ORF">g.21592</name>
</gene>
<accession>A0A1B6EZW1</accession>
<feature type="transmembrane region" description="Helical" evidence="5">
    <location>
        <begin position="390"/>
        <end position="415"/>
    </location>
</feature>
<dbReference type="AlphaFoldDB" id="A0A1B6EZW1"/>
<keyword evidence="3 5" id="KW-1133">Transmembrane helix</keyword>
<dbReference type="PANTHER" id="PTHR22950">
    <property type="entry name" value="AMINO ACID TRANSPORTER"/>
    <property type="match status" value="1"/>
</dbReference>
<feature type="transmembrane region" description="Helical" evidence="5">
    <location>
        <begin position="214"/>
        <end position="234"/>
    </location>
</feature>
<feature type="transmembrane region" description="Helical" evidence="5">
    <location>
        <begin position="143"/>
        <end position="164"/>
    </location>
</feature>
<evidence type="ECO:0000259" key="6">
    <source>
        <dbReference type="Pfam" id="PF01490"/>
    </source>
</evidence>
<feature type="transmembrane region" description="Helical" evidence="5">
    <location>
        <begin position="79"/>
        <end position="101"/>
    </location>
</feature>
<evidence type="ECO:0000256" key="2">
    <source>
        <dbReference type="ARBA" id="ARBA00022692"/>
    </source>
</evidence>
<evidence type="ECO:0000313" key="7">
    <source>
        <dbReference type="EMBL" id="JAS43450.1"/>
    </source>
</evidence>
<dbReference type="Pfam" id="PF01490">
    <property type="entry name" value="Aa_trans"/>
    <property type="match status" value="1"/>
</dbReference>
<feature type="transmembrane region" description="Helical" evidence="5">
    <location>
        <begin position="276"/>
        <end position="305"/>
    </location>
</feature>
<name>A0A1B6EZW1_9HEMI</name>
<evidence type="ECO:0000256" key="1">
    <source>
        <dbReference type="ARBA" id="ARBA00004141"/>
    </source>
</evidence>
<dbReference type="GO" id="GO:0005774">
    <property type="term" value="C:vacuolar membrane"/>
    <property type="evidence" value="ECO:0007669"/>
    <property type="project" value="TreeGrafter"/>
</dbReference>
<dbReference type="EMBL" id="GECZ01026319">
    <property type="protein sequence ID" value="JAS43450.1"/>
    <property type="molecule type" value="Transcribed_RNA"/>
</dbReference>
<keyword evidence="2 5" id="KW-0812">Transmembrane</keyword>
<feature type="transmembrane region" description="Helical" evidence="5">
    <location>
        <begin position="184"/>
        <end position="202"/>
    </location>
</feature>
<feature type="domain" description="Amino acid transporter transmembrane" evidence="6">
    <location>
        <begin position="51"/>
        <end position="449"/>
    </location>
</feature>
<organism evidence="7">
    <name type="scientific">Cuerna arida</name>
    <dbReference type="NCBI Taxonomy" id="1464854"/>
    <lineage>
        <taxon>Eukaryota</taxon>
        <taxon>Metazoa</taxon>
        <taxon>Ecdysozoa</taxon>
        <taxon>Arthropoda</taxon>
        <taxon>Hexapoda</taxon>
        <taxon>Insecta</taxon>
        <taxon>Pterygota</taxon>
        <taxon>Neoptera</taxon>
        <taxon>Paraneoptera</taxon>
        <taxon>Hemiptera</taxon>
        <taxon>Auchenorrhyncha</taxon>
        <taxon>Membracoidea</taxon>
        <taxon>Cicadellidae</taxon>
        <taxon>Cicadellinae</taxon>
        <taxon>Proconiini</taxon>
        <taxon>Cuerna</taxon>
    </lineage>
</organism>
<comment type="subcellular location">
    <subcellularLocation>
        <location evidence="1">Membrane</location>
        <topology evidence="1">Multi-pass membrane protein</topology>
    </subcellularLocation>
</comment>